<evidence type="ECO:0000313" key="3">
    <source>
        <dbReference type="Proteomes" id="UP000666915"/>
    </source>
</evidence>
<feature type="domain" description="HTH marR-type" evidence="1">
    <location>
        <begin position="33"/>
        <end position="164"/>
    </location>
</feature>
<dbReference type="RefSeq" id="WP_208271822.1">
    <property type="nucleotide sequence ID" value="NZ_BAAAGM010000029.1"/>
</dbReference>
<gene>
    <name evidence="2" type="ORF">J4557_38885</name>
</gene>
<comment type="caution">
    <text evidence="2">The sequence shown here is derived from an EMBL/GenBank/DDBJ whole genome shotgun (WGS) entry which is preliminary data.</text>
</comment>
<reference evidence="2 3" key="1">
    <citation type="submission" date="2021-03" db="EMBL/GenBank/DDBJ databases">
        <authorList>
            <person name="Kanchanasin P."/>
            <person name="Saeng-In P."/>
            <person name="Phongsopitanun W."/>
            <person name="Yuki M."/>
            <person name="Kudo T."/>
            <person name="Ohkuma M."/>
            <person name="Tanasupawat S."/>
        </authorList>
    </citation>
    <scope>NUCLEOTIDE SEQUENCE [LARGE SCALE GENOMIC DNA]</scope>
    <source>
        <strain evidence="2 3">L46</strain>
    </source>
</reference>
<sequence>MVDGILDRNLTNMELRQEPVNMGGDPSGKRLRFSLLLRLLHREYAVGVEAALAEAGFGDIRSGDAKVFPFVPPEGIAVRDLAVRAGVRKQTMAQSVDQLERAGYLERRPNPRDGRSRLIVLTERGRAVQPLAAGAGDRIEQRWAELTSPEDFETMHTLLHRLLHRIGEADPDAAERLTSIDESRLD</sequence>
<dbReference type="PRINTS" id="PR00598">
    <property type="entry name" value="HTHMARR"/>
</dbReference>
<dbReference type="InterPro" id="IPR039422">
    <property type="entry name" value="MarR/SlyA-like"/>
</dbReference>
<evidence type="ECO:0000313" key="2">
    <source>
        <dbReference type="EMBL" id="MBO2443509.1"/>
    </source>
</evidence>
<dbReference type="SMART" id="SM00347">
    <property type="entry name" value="HTH_MARR"/>
    <property type="match status" value="1"/>
</dbReference>
<dbReference type="EMBL" id="JAGEOK010000034">
    <property type="protein sequence ID" value="MBO2443509.1"/>
    <property type="molecule type" value="Genomic_DNA"/>
</dbReference>
<dbReference type="PANTHER" id="PTHR33164">
    <property type="entry name" value="TRANSCRIPTIONAL REGULATOR, MARR FAMILY"/>
    <property type="match status" value="1"/>
</dbReference>
<evidence type="ECO:0000259" key="1">
    <source>
        <dbReference type="PROSITE" id="PS50995"/>
    </source>
</evidence>
<dbReference type="Gene3D" id="1.10.10.10">
    <property type="entry name" value="Winged helix-like DNA-binding domain superfamily/Winged helix DNA-binding domain"/>
    <property type="match status" value="1"/>
</dbReference>
<dbReference type="InterPro" id="IPR036390">
    <property type="entry name" value="WH_DNA-bd_sf"/>
</dbReference>
<name>A0ABS3RB97_9ACTN</name>
<proteinExistence type="predicted"/>
<dbReference type="InterPro" id="IPR036388">
    <property type="entry name" value="WH-like_DNA-bd_sf"/>
</dbReference>
<dbReference type="Proteomes" id="UP000666915">
    <property type="component" value="Unassembled WGS sequence"/>
</dbReference>
<dbReference type="InterPro" id="IPR000835">
    <property type="entry name" value="HTH_MarR-typ"/>
</dbReference>
<dbReference type="PROSITE" id="PS50995">
    <property type="entry name" value="HTH_MARR_2"/>
    <property type="match status" value="1"/>
</dbReference>
<dbReference type="Pfam" id="PF12802">
    <property type="entry name" value="MarR_2"/>
    <property type="match status" value="1"/>
</dbReference>
<keyword evidence="3" id="KW-1185">Reference proteome</keyword>
<protein>
    <submittedName>
        <fullName evidence="2">MarR family transcriptional regulator</fullName>
    </submittedName>
</protein>
<accession>A0ABS3RB97</accession>
<organism evidence="2 3">
    <name type="scientific">Actinomadura nitritigenes</name>
    <dbReference type="NCBI Taxonomy" id="134602"/>
    <lineage>
        <taxon>Bacteria</taxon>
        <taxon>Bacillati</taxon>
        <taxon>Actinomycetota</taxon>
        <taxon>Actinomycetes</taxon>
        <taxon>Streptosporangiales</taxon>
        <taxon>Thermomonosporaceae</taxon>
        <taxon>Actinomadura</taxon>
    </lineage>
</organism>
<dbReference type="SUPFAM" id="SSF46785">
    <property type="entry name" value="Winged helix' DNA-binding domain"/>
    <property type="match status" value="1"/>
</dbReference>
<dbReference type="PANTHER" id="PTHR33164:SF99">
    <property type="entry name" value="MARR FAMILY REGULATORY PROTEIN"/>
    <property type="match status" value="1"/>
</dbReference>